<dbReference type="RefSeq" id="WP_115590396.1">
    <property type="nucleotide sequence ID" value="NZ_UFRN01000002.1"/>
</dbReference>
<keyword evidence="2" id="KW-1185">Reference proteome</keyword>
<name>A0A380TXF8_ACTLI</name>
<organism evidence="1 2">
    <name type="scientific">Actinobacillus lignieresii</name>
    <dbReference type="NCBI Taxonomy" id="720"/>
    <lineage>
        <taxon>Bacteria</taxon>
        <taxon>Pseudomonadati</taxon>
        <taxon>Pseudomonadota</taxon>
        <taxon>Gammaproteobacteria</taxon>
        <taxon>Pasteurellales</taxon>
        <taxon>Pasteurellaceae</taxon>
        <taxon>Actinobacillus</taxon>
    </lineage>
</organism>
<dbReference type="AlphaFoldDB" id="A0A380TXF8"/>
<evidence type="ECO:0000313" key="1">
    <source>
        <dbReference type="EMBL" id="SUT92702.1"/>
    </source>
</evidence>
<reference evidence="1 2" key="1">
    <citation type="submission" date="2018-06" db="EMBL/GenBank/DDBJ databases">
        <authorList>
            <consortium name="Pathogen Informatics"/>
            <person name="Doyle S."/>
        </authorList>
    </citation>
    <scope>NUCLEOTIDE SEQUENCE [LARGE SCALE GENOMIC DNA]</scope>
    <source>
        <strain evidence="1 2">NCTC4191</strain>
    </source>
</reference>
<protein>
    <submittedName>
        <fullName evidence="1">Uncharacterized protein</fullName>
    </submittedName>
</protein>
<accession>A0A380TXF8</accession>
<sequence>MAGLEIKCPFCGGSAGIRTSERPSLLTVQAQIYCARCGQLKADFVGQLTNIKRAVFIDCPEANSWEKTENELLKENKLAPMSNEERIKQLKAENTQLSFLPREKTPVERIEARANLNRLNRFSQ</sequence>
<proteinExistence type="predicted"/>
<dbReference type="EMBL" id="UFRN01000002">
    <property type="protein sequence ID" value="SUT92702.1"/>
    <property type="molecule type" value="Genomic_DNA"/>
</dbReference>
<dbReference type="Proteomes" id="UP000254253">
    <property type="component" value="Unassembled WGS sequence"/>
</dbReference>
<gene>
    <name evidence="1" type="ORF">NCTC4191_00916</name>
</gene>
<evidence type="ECO:0000313" key="2">
    <source>
        <dbReference type="Proteomes" id="UP000254253"/>
    </source>
</evidence>